<sequence length="294" mass="32284">MASLRSILTALGVPRGVAVQPCYDEVTYSQYILLVSDYPEFAQEILGCFAALTTDQWAKAGVLYLKLAEVPITAEDVEPLLPSLPAPGNFKNIVLNCVFCGDDFGRSDFLSGCGHSYFADCFAHWVGVPETWVKNPSLTCPYQSQGHECGHALSQWFGHIIRLARLNTRPMARDGHDERRRILSTHQAAILHIRIAVQTLVADDIDPPMPPSLLSPYCCRKRVQSRRTEGATGFRCPRGDAARLGGGLHPRSAQRSFEHAPTMGARIFTIQAAGVDSKTALGALPHLRTRLQFG</sequence>
<keyword evidence="1" id="KW-0732">Signal</keyword>
<protein>
    <recommendedName>
        <fullName evidence="4">RING-type domain-containing protein</fullName>
    </recommendedName>
</protein>
<feature type="signal peptide" evidence="1">
    <location>
        <begin position="1"/>
        <end position="18"/>
    </location>
</feature>
<reference evidence="2" key="1">
    <citation type="journal article" date="2020" name="Phytopathology">
        <title>Genome Sequence Resources of Colletotrichum truncatum, C. plurivorum, C. musicola, and C. sojae: Four Species Pathogenic to Soybean (Glycine max).</title>
        <authorList>
            <person name="Rogerio F."/>
            <person name="Boufleur T.R."/>
            <person name="Ciampi-Guillardi M."/>
            <person name="Sukno S.A."/>
            <person name="Thon M.R."/>
            <person name="Massola Junior N.S."/>
            <person name="Baroncelli R."/>
        </authorList>
    </citation>
    <scope>NUCLEOTIDE SEQUENCE</scope>
    <source>
        <strain evidence="2">LFN00145</strain>
    </source>
</reference>
<evidence type="ECO:0000313" key="2">
    <source>
        <dbReference type="EMBL" id="KAF6819895.1"/>
    </source>
</evidence>
<proteinExistence type="predicted"/>
<dbReference type="Proteomes" id="UP000654918">
    <property type="component" value="Unassembled WGS sequence"/>
</dbReference>
<feature type="chain" id="PRO_5034354557" description="RING-type domain-containing protein" evidence="1">
    <location>
        <begin position="19"/>
        <end position="294"/>
    </location>
</feature>
<keyword evidence="3" id="KW-1185">Reference proteome</keyword>
<organism evidence="2 3">
    <name type="scientific">Colletotrichum plurivorum</name>
    <dbReference type="NCBI Taxonomy" id="2175906"/>
    <lineage>
        <taxon>Eukaryota</taxon>
        <taxon>Fungi</taxon>
        <taxon>Dikarya</taxon>
        <taxon>Ascomycota</taxon>
        <taxon>Pezizomycotina</taxon>
        <taxon>Sordariomycetes</taxon>
        <taxon>Hypocreomycetidae</taxon>
        <taxon>Glomerellales</taxon>
        <taxon>Glomerellaceae</taxon>
        <taxon>Colletotrichum</taxon>
        <taxon>Colletotrichum orchidearum species complex</taxon>
    </lineage>
</organism>
<evidence type="ECO:0000256" key="1">
    <source>
        <dbReference type="SAM" id="SignalP"/>
    </source>
</evidence>
<evidence type="ECO:0000313" key="3">
    <source>
        <dbReference type="Proteomes" id="UP000654918"/>
    </source>
</evidence>
<evidence type="ECO:0008006" key="4">
    <source>
        <dbReference type="Google" id="ProtNLM"/>
    </source>
</evidence>
<comment type="caution">
    <text evidence="2">The sequence shown here is derived from an EMBL/GenBank/DDBJ whole genome shotgun (WGS) entry which is preliminary data.</text>
</comment>
<dbReference type="AlphaFoldDB" id="A0A8H6JVD9"/>
<dbReference type="EMBL" id="WIGO01000279">
    <property type="protein sequence ID" value="KAF6819895.1"/>
    <property type="molecule type" value="Genomic_DNA"/>
</dbReference>
<name>A0A8H6JVD9_9PEZI</name>
<accession>A0A8H6JVD9</accession>
<gene>
    <name evidence="2" type="ORF">CPLU01_12907</name>
</gene>